<dbReference type="PROSITE" id="PS50931">
    <property type="entry name" value="HTH_LYSR"/>
    <property type="match status" value="1"/>
</dbReference>
<keyword evidence="7" id="KW-1185">Reference proteome</keyword>
<dbReference type="InterPro" id="IPR036388">
    <property type="entry name" value="WH-like_DNA-bd_sf"/>
</dbReference>
<dbReference type="AlphaFoldDB" id="A0A157SQD3"/>
<dbReference type="KEGG" id="btrm:SAMEA390648703300"/>
<evidence type="ECO:0000259" key="5">
    <source>
        <dbReference type="PROSITE" id="PS50931"/>
    </source>
</evidence>
<dbReference type="GO" id="GO:0032993">
    <property type="term" value="C:protein-DNA complex"/>
    <property type="evidence" value="ECO:0007669"/>
    <property type="project" value="TreeGrafter"/>
</dbReference>
<dbReference type="Proteomes" id="UP000076825">
    <property type="component" value="Chromosome 1"/>
</dbReference>
<keyword evidence="2" id="KW-0805">Transcription regulation</keyword>
<keyword evidence="4" id="KW-0804">Transcription</keyword>
<evidence type="ECO:0000313" key="7">
    <source>
        <dbReference type="Proteomes" id="UP000076825"/>
    </source>
</evidence>
<accession>A0A157SQD3</accession>
<dbReference type="SUPFAM" id="SSF53850">
    <property type="entry name" value="Periplasmic binding protein-like II"/>
    <property type="match status" value="1"/>
</dbReference>
<evidence type="ECO:0000313" key="6">
    <source>
        <dbReference type="EMBL" id="SAI72595.1"/>
    </source>
</evidence>
<dbReference type="eggNOG" id="COG0583">
    <property type="taxonomic scope" value="Bacteria"/>
</dbReference>
<dbReference type="Pfam" id="PF00126">
    <property type="entry name" value="HTH_1"/>
    <property type="match status" value="1"/>
</dbReference>
<dbReference type="EMBL" id="LT546645">
    <property type="protein sequence ID" value="SAI72595.1"/>
    <property type="molecule type" value="Genomic_DNA"/>
</dbReference>
<dbReference type="GO" id="GO:0003677">
    <property type="term" value="F:DNA binding"/>
    <property type="evidence" value="ECO:0007669"/>
    <property type="project" value="UniProtKB-KW"/>
</dbReference>
<dbReference type="InterPro" id="IPR000847">
    <property type="entry name" value="LysR_HTH_N"/>
</dbReference>
<dbReference type="SUPFAM" id="SSF46785">
    <property type="entry name" value="Winged helix' DNA-binding domain"/>
    <property type="match status" value="1"/>
</dbReference>
<sequence length="301" mass="32803">MKNDSMFLDDRMLACFCAAARTLHFGRAADSLHMSQPPFSQQIKRLEELIGAPLFERTTRSVRLTPAGAVMAEHAAELAARTAAMLRATRRAAHGDSGPLKVGLAPTAAYSALADSLYRYRCDHPEVELDLHEANSVEMTALLRSHRIDLAFMRPMPPETGVDVVEISREPMMLAVRSDHPWAGRGHLRLQEAASLPLIGYSQQASPYFRQLLLEMFAAIGQRPRIVRESMIPTLLTLVEIGAGAAIVPRSLSRMRGEPLTFLPLRGGLPARLVAASLAGSNHAAAQGLLAELRSRMAQAA</sequence>
<dbReference type="STRING" id="123899.SAMEA3906487_03300"/>
<protein>
    <submittedName>
        <fullName evidence="6">LysR family transcriptional regulator</fullName>
    </submittedName>
</protein>
<feature type="domain" description="HTH lysR-type" evidence="5">
    <location>
        <begin position="13"/>
        <end position="65"/>
    </location>
</feature>
<dbReference type="InterPro" id="IPR036390">
    <property type="entry name" value="WH_DNA-bd_sf"/>
</dbReference>
<evidence type="ECO:0000256" key="2">
    <source>
        <dbReference type="ARBA" id="ARBA00023015"/>
    </source>
</evidence>
<evidence type="ECO:0000256" key="4">
    <source>
        <dbReference type="ARBA" id="ARBA00023163"/>
    </source>
</evidence>
<evidence type="ECO:0000256" key="3">
    <source>
        <dbReference type="ARBA" id="ARBA00023125"/>
    </source>
</evidence>
<dbReference type="Pfam" id="PF03466">
    <property type="entry name" value="LysR_substrate"/>
    <property type="match status" value="1"/>
</dbReference>
<keyword evidence="3" id="KW-0238">DNA-binding</keyword>
<evidence type="ECO:0000256" key="1">
    <source>
        <dbReference type="ARBA" id="ARBA00009437"/>
    </source>
</evidence>
<dbReference type="Gene3D" id="1.10.10.10">
    <property type="entry name" value="Winged helix-like DNA-binding domain superfamily/Winged helix DNA-binding domain"/>
    <property type="match status" value="1"/>
</dbReference>
<dbReference type="CDD" id="cd08414">
    <property type="entry name" value="PBP2_LTTR_aromatics_like"/>
    <property type="match status" value="1"/>
</dbReference>
<dbReference type="InterPro" id="IPR005119">
    <property type="entry name" value="LysR_subst-bd"/>
</dbReference>
<dbReference type="Gene3D" id="3.40.190.10">
    <property type="entry name" value="Periplasmic binding protein-like II"/>
    <property type="match status" value="2"/>
</dbReference>
<dbReference type="GO" id="GO:0003700">
    <property type="term" value="F:DNA-binding transcription factor activity"/>
    <property type="evidence" value="ECO:0007669"/>
    <property type="project" value="InterPro"/>
</dbReference>
<dbReference type="PRINTS" id="PR00039">
    <property type="entry name" value="HTHLYSR"/>
</dbReference>
<comment type="similarity">
    <text evidence="1">Belongs to the LysR transcriptional regulatory family.</text>
</comment>
<dbReference type="PANTHER" id="PTHR30346">
    <property type="entry name" value="TRANSCRIPTIONAL DUAL REGULATOR HCAR-RELATED"/>
    <property type="match status" value="1"/>
</dbReference>
<organism evidence="6 7">
    <name type="scientific">Bordetella trematum</name>
    <dbReference type="NCBI Taxonomy" id="123899"/>
    <lineage>
        <taxon>Bacteria</taxon>
        <taxon>Pseudomonadati</taxon>
        <taxon>Pseudomonadota</taxon>
        <taxon>Betaproteobacteria</taxon>
        <taxon>Burkholderiales</taxon>
        <taxon>Alcaligenaceae</taxon>
        <taxon>Bordetella</taxon>
    </lineage>
</organism>
<proteinExistence type="inferred from homology"/>
<gene>
    <name evidence="6" type="primary">benM_7</name>
    <name evidence="6" type="ORF">SAMEA3906487_03300</name>
</gene>
<reference evidence="6 7" key="1">
    <citation type="submission" date="2016-04" db="EMBL/GenBank/DDBJ databases">
        <authorList>
            <consortium name="Pathogen Informatics"/>
        </authorList>
    </citation>
    <scope>NUCLEOTIDE SEQUENCE [LARGE SCALE GENOMIC DNA]</scope>
    <source>
        <strain evidence="6 7">H044680328</strain>
    </source>
</reference>
<dbReference type="PANTHER" id="PTHR30346:SF0">
    <property type="entry name" value="HCA OPERON TRANSCRIPTIONAL ACTIVATOR HCAR"/>
    <property type="match status" value="1"/>
</dbReference>
<name>A0A157SQD3_9BORD</name>
<dbReference type="PATRIC" id="fig|123899.6.peg.3297"/>
<dbReference type="FunFam" id="1.10.10.10:FF:000001">
    <property type="entry name" value="LysR family transcriptional regulator"/>
    <property type="match status" value="1"/>
</dbReference>